<proteinExistence type="predicted"/>
<dbReference type="AlphaFoldDB" id="A0A060HHD5"/>
<dbReference type="PROSITE" id="PS50084">
    <property type="entry name" value="KH_TYPE_1"/>
    <property type="match status" value="1"/>
</dbReference>
<accession>A0A060HHD5</accession>
<dbReference type="Gene3D" id="3.30.1370.10">
    <property type="entry name" value="K Homology domain, type 1"/>
    <property type="match status" value="2"/>
</dbReference>
<dbReference type="SMART" id="SM00322">
    <property type="entry name" value="KH"/>
    <property type="match status" value="2"/>
</dbReference>
<dbReference type="EMBL" id="CP007536">
    <property type="protein sequence ID" value="AIC15999.1"/>
    <property type="molecule type" value="Genomic_DNA"/>
</dbReference>
<dbReference type="InterPro" id="IPR055211">
    <property type="entry name" value="KH_PNO1_2nd"/>
</dbReference>
<dbReference type="InterPro" id="IPR004087">
    <property type="entry name" value="KH_dom"/>
</dbReference>
<gene>
    <name evidence="4" type="ORF">NVIE_017370</name>
</gene>
<dbReference type="InterPro" id="IPR036612">
    <property type="entry name" value="KH_dom_type_1_sf"/>
</dbReference>
<dbReference type="Pfam" id="PF00013">
    <property type="entry name" value="KH_1"/>
    <property type="match status" value="1"/>
</dbReference>
<protein>
    <submittedName>
        <fullName evidence="4">Putative RNA-binding protein containing KH domain</fullName>
    </submittedName>
</protein>
<feature type="domain" description="K Homology" evidence="3">
    <location>
        <begin position="87"/>
        <end position="160"/>
    </location>
</feature>
<dbReference type="RefSeq" id="WP_075054875.1">
    <property type="nucleotide sequence ID" value="NZ_CP007536.1"/>
</dbReference>
<dbReference type="GO" id="GO:0003723">
    <property type="term" value="F:RNA binding"/>
    <property type="evidence" value="ECO:0007669"/>
    <property type="project" value="UniProtKB-UniRule"/>
</dbReference>
<evidence type="ECO:0000313" key="4">
    <source>
        <dbReference type="EMBL" id="AIC15999.1"/>
    </source>
</evidence>
<dbReference type="KEGG" id="nvn:NVIE_017370"/>
<dbReference type="FunFam" id="3.30.1370.10:FF:000076">
    <property type="entry name" value="KH domain protein"/>
    <property type="match status" value="1"/>
</dbReference>
<evidence type="ECO:0000259" key="3">
    <source>
        <dbReference type="SMART" id="SM00322"/>
    </source>
</evidence>
<sequence length="204" mass="23265">MSFQHNVKLPRERIAVLIGKGGRVKQDIEKRCGVAIEVDSESGDAVITTGENKPVEQIEMFKAVEIISAISRGFSPQRAMRLLEEEEMLFQQIDLRDYTGRSPSALERVKGRIIGEGGKSRRTIEELSGASMSVYGHTVSLIGTYHEVRLATDAIDMLCRGSMHKSVYNMLQEARRRDKMDRMRLWEDDKRDVEESEIMEEKET</sequence>
<dbReference type="Proteomes" id="UP000027093">
    <property type="component" value="Chromosome"/>
</dbReference>
<evidence type="ECO:0000313" key="5">
    <source>
        <dbReference type="Proteomes" id="UP000027093"/>
    </source>
</evidence>
<keyword evidence="1 2" id="KW-0694">RNA-binding</keyword>
<dbReference type="InterPro" id="IPR019964">
    <property type="entry name" value="KH_domain_protein_archaea"/>
</dbReference>
<dbReference type="CDD" id="cd22390">
    <property type="entry name" value="KH-I_Dim2p_like_rpt2"/>
    <property type="match status" value="1"/>
</dbReference>
<dbReference type="STRING" id="926571.NVIE_017370"/>
<organism evidence="4 5">
    <name type="scientific">Nitrososphaera viennensis EN76</name>
    <dbReference type="NCBI Taxonomy" id="926571"/>
    <lineage>
        <taxon>Archaea</taxon>
        <taxon>Nitrososphaerota</taxon>
        <taxon>Nitrososphaeria</taxon>
        <taxon>Nitrososphaerales</taxon>
        <taxon>Nitrososphaeraceae</taxon>
        <taxon>Nitrososphaera</taxon>
    </lineage>
</organism>
<dbReference type="PANTHER" id="PTHR12826:SF13">
    <property type="entry name" value="RNA-BINDING PROTEIN PNO1"/>
    <property type="match status" value="1"/>
</dbReference>
<dbReference type="HOGENOM" id="CLU_064992_3_0_2"/>
<evidence type="ECO:0000256" key="2">
    <source>
        <dbReference type="PROSITE-ProRule" id="PRU00117"/>
    </source>
</evidence>
<name>A0A060HHD5_9ARCH</name>
<dbReference type="Pfam" id="PF22891">
    <property type="entry name" value="KH_PNO1_2nd"/>
    <property type="match status" value="1"/>
</dbReference>
<dbReference type="GeneID" id="74947005"/>
<evidence type="ECO:0000256" key="1">
    <source>
        <dbReference type="ARBA" id="ARBA00022884"/>
    </source>
</evidence>
<dbReference type="NCBIfam" id="TIGR03665">
    <property type="entry name" value="arCOG04150"/>
    <property type="match status" value="1"/>
</dbReference>
<dbReference type="InterPro" id="IPR004088">
    <property type="entry name" value="KH_dom_type_1"/>
</dbReference>
<reference evidence="4 5" key="1">
    <citation type="journal article" date="2014" name="Int. J. Syst. Evol. Microbiol.">
        <title>Nitrososphaera viennensis gen. nov., sp. nov., an aerobic and mesophilic, ammonia-oxidizing archaeon from soil and a member of the archaeal phylum Thaumarchaeota.</title>
        <authorList>
            <person name="Stieglmeier M."/>
            <person name="Klingl A."/>
            <person name="Alves R.J."/>
            <person name="Rittmann S.K."/>
            <person name="Melcher M."/>
            <person name="Leisch N."/>
            <person name="Schleper C."/>
        </authorList>
    </citation>
    <scope>NUCLEOTIDE SEQUENCE [LARGE SCALE GENOMIC DNA]</scope>
    <source>
        <strain evidence="4">EN76</strain>
    </source>
</reference>
<feature type="domain" description="K Homology" evidence="3">
    <location>
        <begin position="1"/>
        <end position="72"/>
    </location>
</feature>
<dbReference type="OrthoDB" id="7870at2157"/>
<dbReference type="SUPFAM" id="SSF54791">
    <property type="entry name" value="Eukaryotic type KH-domain (KH-domain type I)"/>
    <property type="match status" value="2"/>
</dbReference>
<dbReference type="PANTHER" id="PTHR12826">
    <property type="entry name" value="RIBONUCLEASE Y"/>
    <property type="match status" value="1"/>
</dbReference>
<keyword evidence="5" id="KW-1185">Reference proteome</keyword>